<dbReference type="InterPro" id="IPR009000">
    <property type="entry name" value="Transl_B-barrel_sf"/>
</dbReference>
<dbReference type="Gene3D" id="3.30.70.2570">
    <property type="entry name" value="Elongation factor 4, C-terminal domain"/>
    <property type="match status" value="1"/>
</dbReference>
<evidence type="ECO:0000256" key="8">
    <source>
        <dbReference type="ARBA" id="ARBA00050293"/>
    </source>
</evidence>
<dbReference type="PANTHER" id="PTHR43512">
    <property type="entry name" value="TRANSLATION FACTOR GUF1-RELATED"/>
    <property type="match status" value="1"/>
</dbReference>
<evidence type="ECO:0000313" key="15">
    <source>
        <dbReference type="Proteomes" id="UP000229756"/>
    </source>
</evidence>
<dbReference type="InterPro" id="IPR000640">
    <property type="entry name" value="EFG_V-like"/>
</dbReference>
<keyword evidence="2 12" id="KW-1003">Cell membrane</keyword>
<dbReference type="Gene3D" id="2.40.30.10">
    <property type="entry name" value="Translation factors"/>
    <property type="match status" value="1"/>
</dbReference>
<evidence type="ECO:0000256" key="12">
    <source>
        <dbReference type="HAMAP-Rule" id="MF_00071"/>
    </source>
</evidence>
<evidence type="ECO:0000259" key="13">
    <source>
        <dbReference type="PROSITE" id="PS51722"/>
    </source>
</evidence>
<dbReference type="NCBIfam" id="TIGR00231">
    <property type="entry name" value="small_GTP"/>
    <property type="match status" value="1"/>
</dbReference>
<evidence type="ECO:0000313" key="14">
    <source>
        <dbReference type="EMBL" id="PJC23551.1"/>
    </source>
</evidence>
<comment type="function">
    <text evidence="9 12">Required for accurate and efficient protein synthesis under certain stress conditions. May act as a fidelity factor of the translation reaction, by catalyzing a one-codon backward translocation of tRNAs on improperly translocated ribosomes. Back-translocation proceeds from a post-translocation (POST) complex to a pre-translocation (PRE) complex, thus giving elongation factor G a second chance to translocate the tRNAs correctly. Binds to ribosomes in a GTP-dependent manner.</text>
</comment>
<feature type="domain" description="Tr-type G" evidence="13">
    <location>
        <begin position="4"/>
        <end position="184"/>
    </location>
</feature>
<keyword evidence="14" id="KW-0251">Elongation factor</keyword>
<dbReference type="InterPro" id="IPR000795">
    <property type="entry name" value="T_Tr_GTP-bd_dom"/>
</dbReference>
<comment type="catalytic activity">
    <reaction evidence="8 12">
        <text>GTP + H2O = GDP + phosphate + H(+)</text>
        <dbReference type="Rhea" id="RHEA:19669"/>
        <dbReference type="ChEBI" id="CHEBI:15377"/>
        <dbReference type="ChEBI" id="CHEBI:15378"/>
        <dbReference type="ChEBI" id="CHEBI:37565"/>
        <dbReference type="ChEBI" id="CHEBI:43474"/>
        <dbReference type="ChEBI" id="CHEBI:58189"/>
        <dbReference type="EC" id="3.6.5.n1"/>
    </reaction>
</comment>
<dbReference type="GO" id="GO:0005886">
    <property type="term" value="C:plasma membrane"/>
    <property type="evidence" value="ECO:0007669"/>
    <property type="project" value="UniProtKB-SubCell"/>
</dbReference>
<gene>
    <name evidence="12" type="primary">lepA</name>
    <name evidence="14" type="ORF">CO058_03005</name>
</gene>
<dbReference type="AlphaFoldDB" id="A0A2M8ELE4"/>
<dbReference type="FunFam" id="3.30.70.2570:FF:000001">
    <property type="entry name" value="Translation factor GUF1, mitochondrial"/>
    <property type="match status" value="1"/>
</dbReference>
<feature type="binding site" evidence="12">
    <location>
        <begin position="132"/>
        <end position="135"/>
    </location>
    <ligand>
        <name>GTP</name>
        <dbReference type="ChEBI" id="CHEBI:37565"/>
    </ligand>
</feature>
<dbReference type="Gene3D" id="3.30.70.870">
    <property type="entry name" value="Elongation Factor G (Translational Gtpase), domain 3"/>
    <property type="match status" value="1"/>
</dbReference>
<keyword evidence="7 12" id="KW-0472">Membrane</keyword>
<keyword evidence="5 12" id="KW-0648">Protein biosynthesis</keyword>
<dbReference type="CDD" id="cd03709">
    <property type="entry name" value="lepA_C"/>
    <property type="match status" value="1"/>
</dbReference>
<dbReference type="CDD" id="cd01890">
    <property type="entry name" value="LepA"/>
    <property type="match status" value="1"/>
</dbReference>
<dbReference type="InterPro" id="IPR035654">
    <property type="entry name" value="LepA_IV"/>
</dbReference>
<evidence type="ECO:0000256" key="10">
    <source>
        <dbReference type="ARBA" id="ARBA00061052"/>
    </source>
</evidence>
<accession>A0A2M8ELE4</accession>
<dbReference type="HAMAP" id="MF_00071">
    <property type="entry name" value="LepA"/>
    <property type="match status" value="1"/>
</dbReference>
<evidence type="ECO:0000256" key="5">
    <source>
        <dbReference type="ARBA" id="ARBA00022917"/>
    </source>
</evidence>
<evidence type="ECO:0000256" key="1">
    <source>
        <dbReference type="ARBA" id="ARBA00005454"/>
    </source>
</evidence>
<evidence type="ECO:0000256" key="3">
    <source>
        <dbReference type="ARBA" id="ARBA00022741"/>
    </source>
</evidence>
<dbReference type="SUPFAM" id="SSF52540">
    <property type="entry name" value="P-loop containing nucleoside triphosphate hydrolases"/>
    <property type="match status" value="1"/>
</dbReference>
<dbReference type="CDD" id="cd16260">
    <property type="entry name" value="EF4_III"/>
    <property type="match status" value="1"/>
</dbReference>
<evidence type="ECO:0000256" key="2">
    <source>
        <dbReference type="ARBA" id="ARBA00022475"/>
    </source>
</evidence>
<dbReference type="NCBIfam" id="TIGR01393">
    <property type="entry name" value="lepA"/>
    <property type="match status" value="1"/>
</dbReference>
<dbReference type="InterPro" id="IPR035647">
    <property type="entry name" value="EFG_III/V"/>
</dbReference>
<dbReference type="PROSITE" id="PS00301">
    <property type="entry name" value="G_TR_1"/>
    <property type="match status" value="1"/>
</dbReference>
<comment type="caution">
    <text evidence="14">The sequence shown here is derived from an EMBL/GenBank/DDBJ whole genome shotgun (WGS) entry which is preliminary data.</text>
</comment>
<dbReference type="FunFam" id="3.30.70.240:FF:000007">
    <property type="entry name" value="Translation factor GUF1, mitochondrial"/>
    <property type="match status" value="1"/>
</dbReference>
<organism evidence="14 15">
    <name type="scientific">candidate division WWE3 bacterium CG_4_9_14_0_2_um_filter_35_11</name>
    <dbReference type="NCBI Taxonomy" id="1975077"/>
    <lineage>
        <taxon>Bacteria</taxon>
        <taxon>Katanobacteria</taxon>
    </lineage>
</organism>
<dbReference type="Pfam" id="PF06421">
    <property type="entry name" value="LepA_C"/>
    <property type="match status" value="1"/>
</dbReference>
<dbReference type="Pfam" id="PF00679">
    <property type="entry name" value="EFG_C"/>
    <property type="match status" value="1"/>
</dbReference>
<feature type="binding site" evidence="12">
    <location>
        <begin position="16"/>
        <end position="21"/>
    </location>
    <ligand>
        <name>GTP</name>
        <dbReference type="ChEBI" id="CHEBI:37565"/>
    </ligand>
</feature>
<reference evidence="15" key="1">
    <citation type="submission" date="2017-09" db="EMBL/GenBank/DDBJ databases">
        <title>Depth-based differentiation of microbial function through sediment-hosted aquifers and enrichment of novel symbionts in the deep terrestrial subsurface.</title>
        <authorList>
            <person name="Probst A.J."/>
            <person name="Ladd B."/>
            <person name="Jarett J.K."/>
            <person name="Geller-Mcgrath D.E."/>
            <person name="Sieber C.M.K."/>
            <person name="Emerson J.B."/>
            <person name="Anantharaman K."/>
            <person name="Thomas B.C."/>
            <person name="Malmstrom R."/>
            <person name="Stieglmeier M."/>
            <person name="Klingl A."/>
            <person name="Woyke T."/>
            <person name="Ryan C.M."/>
            <person name="Banfield J.F."/>
        </authorList>
    </citation>
    <scope>NUCLEOTIDE SEQUENCE [LARGE SCALE GENOMIC DNA]</scope>
</reference>
<dbReference type="PROSITE" id="PS51722">
    <property type="entry name" value="G_TR_2"/>
    <property type="match status" value="1"/>
</dbReference>
<dbReference type="GO" id="GO:0043022">
    <property type="term" value="F:ribosome binding"/>
    <property type="evidence" value="ECO:0007669"/>
    <property type="project" value="UniProtKB-UniRule"/>
</dbReference>
<dbReference type="Gene3D" id="3.40.50.300">
    <property type="entry name" value="P-loop containing nucleotide triphosphate hydrolases"/>
    <property type="match status" value="1"/>
</dbReference>
<dbReference type="GO" id="GO:0005525">
    <property type="term" value="F:GTP binding"/>
    <property type="evidence" value="ECO:0007669"/>
    <property type="project" value="UniProtKB-UniRule"/>
</dbReference>
<keyword evidence="4 12" id="KW-0378">Hydrolase</keyword>
<proteinExistence type="inferred from homology"/>
<dbReference type="InterPro" id="IPR013842">
    <property type="entry name" value="LepA_CTD"/>
</dbReference>
<dbReference type="GO" id="GO:0003924">
    <property type="term" value="F:GTPase activity"/>
    <property type="evidence" value="ECO:0007669"/>
    <property type="project" value="UniProtKB-UniRule"/>
</dbReference>
<dbReference type="GO" id="GO:0045727">
    <property type="term" value="P:positive regulation of translation"/>
    <property type="evidence" value="ECO:0007669"/>
    <property type="project" value="UniProtKB-UniRule"/>
</dbReference>
<dbReference type="GO" id="GO:0003746">
    <property type="term" value="F:translation elongation factor activity"/>
    <property type="evidence" value="ECO:0007669"/>
    <property type="project" value="UniProtKB-UniRule"/>
</dbReference>
<keyword evidence="3 12" id="KW-0547">Nucleotide-binding</keyword>
<dbReference type="SUPFAM" id="SSF54980">
    <property type="entry name" value="EF-G C-terminal domain-like"/>
    <property type="match status" value="2"/>
</dbReference>
<dbReference type="InterPro" id="IPR006297">
    <property type="entry name" value="EF-4"/>
</dbReference>
<dbReference type="Pfam" id="PF00009">
    <property type="entry name" value="GTP_EFTU"/>
    <property type="match status" value="1"/>
</dbReference>
<dbReference type="Proteomes" id="UP000229756">
    <property type="component" value="Unassembled WGS sequence"/>
</dbReference>
<comment type="subcellular location">
    <subcellularLocation>
        <location evidence="12">Cell membrane</location>
        <topology evidence="12">Peripheral membrane protein</topology>
        <orientation evidence="12">Cytoplasmic side</orientation>
    </subcellularLocation>
</comment>
<name>A0A2M8ELE4_UNCKA</name>
<dbReference type="SUPFAM" id="SSF50447">
    <property type="entry name" value="Translation proteins"/>
    <property type="match status" value="1"/>
</dbReference>
<dbReference type="Gene3D" id="3.30.70.240">
    <property type="match status" value="1"/>
</dbReference>
<dbReference type="EMBL" id="PFSJ01000022">
    <property type="protein sequence ID" value="PJC23551.1"/>
    <property type="molecule type" value="Genomic_DNA"/>
</dbReference>
<evidence type="ECO:0000256" key="6">
    <source>
        <dbReference type="ARBA" id="ARBA00023134"/>
    </source>
</evidence>
<protein>
    <recommendedName>
        <fullName evidence="11 12">Elongation factor 4</fullName>
        <shortName evidence="12">EF-4</shortName>
        <ecNumber evidence="11 12">3.6.5.n1</ecNumber>
    </recommendedName>
    <alternativeName>
        <fullName evidence="12">Ribosomal back-translocase LepA</fullName>
    </alternativeName>
</protein>
<dbReference type="InterPro" id="IPR005225">
    <property type="entry name" value="Small_GTP-bd"/>
</dbReference>
<evidence type="ECO:0000256" key="9">
    <source>
        <dbReference type="ARBA" id="ARBA00057626"/>
    </source>
</evidence>
<dbReference type="InterPro" id="IPR031157">
    <property type="entry name" value="G_TR_CS"/>
</dbReference>
<dbReference type="PRINTS" id="PR00315">
    <property type="entry name" value="ELONGATNFCT"/>
</dbReference>
<dbReference type="FunFam" id="3.40.50.300:FF:000078">
    <property type="entry name" value="Elongation factor 4"/>
    <property type="match status" value="1"/>
</dbReference>
<dbReference type="InterPro" id="IPR038363">
    <property type="entry name" value="LepA_C_sf"/>
</dbReference>
<evidence type="ECO:0000256" key="11">
    <source>
        <dbReference type="ARBA" id="ARBA00066744"/>
    </source>
</evidence>
<dbReference type="EC" id="3.6.5.n1" evidence="11 12"/>
<comment type="similarity">
    <text evidence="10">Belongs to the GTP-binding elongation factor family. LepA subfamily.</text>
</comment>
<comment type="similarity">
    <text evidence="1 12">Belongs to the TRAFAC class translation factor GTPase superfamily. Classic translation factor GTPase family. LepA subfamily.</text>
</comment>
<sequence>MKASNIRNYCIIAHIDHGKSTLADRMMELTGSIKKDSKTKQLLDSMDLERERGITIKLKAIRMNYVYKDEAYQLNLIDTPGHVDFGYEVSRSLAACEGAILVVDASQGVQAQTIVNLEKAKAEGLKIIPVVNKIDLPSAQVESCALELIDLGFKESDVYYTSGKTGHGVEDLINGIIENVPAPIENENDKGVPKALVFDSFFDDYRGVIVFVRVLSGNFKSTDFVKFVAARSESKIVDIGFLSPTEKKVESISYGEVGFIATGLKHIEDARVGDTATISGETPTPIPGYKVPIPVVFLSFYPDDSSEYLKLREAMERLSLNDAAFSFEPESIGSIGKGFRCGFLGLLHADIIRERVEREFGISVITTSPSVRYLVTTTQGLEMEIKSAAEFPDITTIAKTKEPWANLSVYTPVSYMSEIMNLCKERRAIFLETVQLDTKRVKISYEIPLIELIIDFYDKLKSMSSGYASIDYTLIDYRESLVSKMDILIGGDIVAPLSTLVQRQNAETEGKRIVAKLKSIMPRQQFAISIQAAVGGKILAREDVSAFRKDVTGYLYGGDVTRKMKLLEKQKRGKKRLKRFGNIDIPQDVFWKVMER</sequence>
<evidence type="ECO:0000256" key="7">
    <source>
        <dbReference type="ARBA" id="ARBA00023136"/>
    </source>
</evidence>
<dbReference type="PANTHER" id="PTHR43512:SF4">
    <property type="entry name" value="TRANSLATION FACTOR GUF1 HOMOLOG, CHLOROPLASTIC"/>
    <property type="match status" value="1"/>
</dbReference>
<keyword evidence="6 12" id="KW-0342">GTP-binding</keyword>
<dbReference type="InterPro" id="IPR027417">
    <property type="entry name" value="P-loop_NTPase"/>
</dbReference>
<evidence type="ECO:0000256" key="4">
    <source>
        <dbReference type="ARBA" id="ARBA00022801"/>
    </source>
</evidence>